<dbReference type="AlphaFoldDB" id="A0A844HP53"/>
<sequence>MNWMDEYEAELAGQARAAIAAEDAAWNALSPAEKEAALAADRAKREAEDARQERIRQHHLERFGPDDEAEASTDGKAFIAAGFTLHHTGGGCMAWRKIIGTVDVLVTNDDGTSHIPDEDGYQAGIYDNDTCEEISSQSNIPTAQEAILIADEMQAEHFKNKGDA</sequence>
<evidence type="ECO:0000313" key="3">
    <source>
        <dbReference type="Proteomes" id="UP000449846"/>
    </source>
</evidence>
<accession>A0A844HP53</accession>
<feature type="region of interest" description="Disordered" evidence="1">
    <location>
        <begin position="41"/>
        <end position="71"/>
    </location>
</feature>
<dbReference type="RefSeq" id="WP_155042104.1">
    <property type="nucleotide sequence ID" value="NZ_WMIG01000026.1"/>
</dbReference>
<evidence type="ECO:0000313" key="2">
    <source>
        <dbReference type="EMBL" id="MTH62153.1"/>
    </source>
</evidence>
<dbReference type="Proteomes" id="UP000449846">
    <property type="component" value="Unassembled WGS sequence"/>
</dbReference>
<evidence type="ECO:0000256" key="1">
    <source>
        <dbReference type="SAM" id="MobiDB-lite"/>
    </source>
</evidence>
<protein>
    <submittedName>
        <fullName evidence="2">Uncharacterized protein</fullName>
    </submittedName>
</protein>
<comment type="caution">
    <text evidence="2">The sequence shown here is derived from an EMBL/GenBank/DDBJ whole genome shotgun (WGS) entry which is preliminary data.</text>
</comment>
<dbReference type="OrthoDB" id="7448775at2"/>
<name>A0A844HP53_9RHOB</name>
<dbReference type="EMBL" id="WMIG01000026">
    <property type="protein sequence ID" value="MTH62153.1"/>
    <property type="molecule type" value="Genomic_DNA"/>
</dbReference>
<feature type="compositionally biased region" description="Basic and acidic residues" evidence="1">
    <location>
        <begin position="41"/>
        <end position="65"/>
    </location>
</feature>
<keyword evidence="3" id="KW-1185">Reference proteome</keyword>
<gene>
    <name evidence="2" type="ORF">GL300_23425</name>
</gene>
<reference evidence="2 3" key="1">
    <citation type="submission" date="2019-11" db="EMBL/GenBank/DDBJ databases">
        <authorList>
            <person name="Dong K."/>
        </authorList>
    </citation>
    <scope>NUCLEOTIDE SEQUENCE [LARGE SCALE GENOMIC DNA]</scope>
    <source>
        <strain evidence="2 3">NBRC 112902</strain>
    </source>
</reference>
<proteinExistence type="predicted"/>
<organism evidence="2 3">
    <name type="scientific">Paracoccus litorisediminis</name>
    <dbReference type="NCBI Taxonomy" id="2006130"/>
    <lineage>
        <taxon>Bacteria</taxon>
        <taxon>Pseudomonadati</taxon>
        <taxon>Pseudomonadota</taxon>
        <taxon>Alphaproteobacteria</taxon>
        <taxon>Rhodobacterales</taxon>
        <taxon>Paracoccaceae</taxon>
        <taxon>Paracoccus</taxon>
    </lineage>
</organism>